<accession>A0A8K0DSY4</accession>
<evidence type="ECO:0000313" key="3">
    <source>
        <dbReference type="EMBL" id="KAF3433534.1"/>
    </source>
</evidence>
<comment type="caution">
    <text evidence="3">The sequence shown here is derived from an EMBL/GenBank/DDBJ whole genome shotgun (WGS) entry which is preliminary data.</text>
</comment>
<dbReference type="InterPro" id="IPR044824">
    <property type="entry name" value="MAIN-like"/>
</dbReference>
<reference evidence="3" key="1">
    <citation type="submission" date="2020-03" db="EMBL/GenBank/DDBJ databases">
        <title>A high-quality chromosome-level genome assembly of a woody plant with both climbing and erect habits, Rhamnella rubrinervis.</title>
        <authorList>
            <person name="Lu Z."/>
            <person name="Yang Y."/>
            <person name="Zhu X."/>
            <person name="Sun Y."/>
        </authorList>
    </citation>
    <scope>NUCLEOTIDE SEQUENCE</scope>
    <source>
        <strain evidence="3">BYM</strain>
        <tissue evidence="3">Leaf</tissue>
    </source>
</reference>
<dbReference type="OrthoDB" id="1166685at2759"/>
<feature type="compositionally biased region" description="Basic and acidic residues" evidence="1">
    <location>
        <begin position="16"/>
        <end position="26"/>
    </location>
</feature>
<evidence type="ECO:0000256" key="1">
    <source>
        <dbReference type="SAM" id="MobiDB-lite"/>
    </source>
</evidence>
<evidence type="ECO:0000313" key="4">
    <source>
        <dbReference type="Proteomes" id="UP000796880"/>
    </source>
</evidence>
<keyword evidence="4" id="KW-1185">Reference proteome</keyword>
<dbReference type="InterPro" id="IPR019557">
    <property type="entry name" value="AminoTfrase-like_pln_mobile"/>
</dbReference>
<dbReference type="PANTHER" id="PTHR46033">
    <property type="entry name" value="PROTEIN MAIN-LIKE 2"/>
    <property type="match status" value="1"/>
</dbReference>
<name>A0A8K0DSY4_9ROSA</name>
<gene>
    <name evidence="3" type="ORF">FNV43_RR24636</name>
</gene>
<dbReference type="AlphaFoldDB" id="A0A8K0DSY4"/>
<feature type="domain" description="Aminotransferase-like plant mobile" evidence="2">
    <location>
        <begin position="144"/>
        <end position="505"/>
    </location>
</feature>
<dbReference type="EMBL" id="VOIH02000011">
    <property type="protein sequence ID" value="KAF3433534.1"/>
    <property type="molecule type" value="Genomic_DNA"/>
</dbReference>
<feature type="region of interest" description="Disordered" evidence="1">
    <location>
        <begin position="1"/>
        <end position="26"/>
    </location>
</feature>
<dbReference type="Proteomes" id="UP000796880">
    <property type="component" value="Unassembled WGS sequence"/>
</dbReference>
<protein>
    <recommendedName>
        <fullName evidence="2">Aminotransferase-like plant mobile domain-containing protein</fullName>
    </recommendedName>
</protein>
<dbReference type="GO" id="GO:0010073">
    <property type="term" value="P:meristem maintenance"/>
    <property type="evidence" value="ECO:0007669"/>
    <property type="project" value="InterPro"/>
</dbReference>
<dbReference type="Pfam" id="PF10536">
    <property type="entry name" value="PMD"/>
    <property type="match status" value="1"/>
</dbReference>
<proteinExistence type="predicted"/>
<sequence length="765" mass="86313">MDSQIEVEDPNPSPEPKLKSRDEPRFGPEEYQRKLSIAMSYATAENATDTRYWIPASPVQHYILGPCFKKGITSEVQCVYDEQGPETFPYEWESVNWSKWTSSRKTKDTNSYHAFKNWPSFSTDWVEWIDRLEPHFRTSWKTTGIDETIQSSRLPIHCDRAILAAAVYFWSSITNTFNFRFEMMTLTLIDIEAYTGLTSSDTLLTGSPSSPVSSSTPGFHKDAKNYGQFLKMNKGISSLPTEDEHIAFLLMWLCKNVFCVLASKITLQFIDIAKSLATGRPASLGPLVLTHLYLVVALISAEPYEMNPNVPGLLWILQMWLHAHFHEISPPIVEKANIPFGRQILQAGLVMHTAQECFIFFYNCKNRPQHVYHRSLHSRRYNGDSFFVIPSDVPHGDALKHFLVKKIHNMMACRDLPYCGISNKKNQCSVEVYLPSFVARQFGMYQAIPLPPASSFNGFTSDRPIIKNESEFHQYTHLYKGSQGLFELEVSTKSANSTFHFDLWWNRKTCTYFMNSASDMVSHIFPSTKIITKYVKPSYETTFISTIPAPASKTTTCSTDHNDASPSPTDSGSDSDDDTATISQAIKKKRTTTSNDASHEIDPQPVVTIGPSLAKTEMPFNSHLIIEDITKAEGNPEVDDFLVDHDPAQNSDYELALTNSKKIDAAKKVLLETVGTGFDIVTEEEARNNYRKSIVVLTDAGFFPDSMKSSISKFLHTLDEELATFNKFRENIFDAASHRSSMISLQTSIQSKASEYTTTSAKLTA</sequence>
<evidence type="ECO:0000259" key="2">
    <source>
        <dbReference type="Pfam" id="PF10536"/>
    </source>
</evidence>
<organism evidence="3 4">
    <name type="scientific">Rhamnella rubrinervis</name>
    <dbReference type="NCBI Taxonomy" id="2594499"/>
    <lineage>
        <taxon>Eukaryota</taxon>
        <taxon>Viridiplantae</taxon>
        <taxon>Streptophyta</taxon>
        <taxon>Embryophyta</taxon>
        <taxon>Tracheophyta</taxon>
        <taxon>Spermatophyta</taxon>
        <taxon>Magnoliopsida</taxon>
        <taxon>eudicotyledons</taxon>
        <taxon>Gunneridae</taxon>
        <taxon>Pentapetalae</taxon>
        <taxon>rosids</taxon>
        <taxon>fabids</taxon>
        <taxon>Rosales</taxon>
        <taxon>Rhamnaceae</taxon>
        <taxon>rhamnoid group</taxon>
        <taxon>Rhamneae</taxon>
        <taxon>Rhamnella</taxon>
    </lineage>
</organism>
<dbReference type="PANTHER" id="PTHR46033:SF65">
    <property type="entry name" value="AMINOTRANSFERASE-LIKE PLANT MOBILE DOMAIN-CONTAINING PROTEIN"/>
    <property type="match status" value="1"/>
</dbReference>
<feature type="region of interest" description="Disordered" evidence="1">
    <location>
        <begin position="552"/>
        <end position="579"/>
    </location>
</feature>